<dbReference type="Proteomes" id="UP000612899">
    <property type="component" value="Unassembled WGS sequence"/>
</dbReference>
<keyword evidence="2" id="KW-1185">Reference proteome</keyword>
<protein>
    <submittedName>
        <fullName evidence="1">Uncharacterized protein</fullName>
    </submittedName>
</protein>
<comment type="caution">
    <text evidence="1">The sequence shown here is derived from an EMBL/GenBank/DDBJ whole genome shotgun (WGS) entry which is preliminary data.</text>
</comment>
<sequence length="115" mass="12980">MSNVISRGLCIGEATVKTKSKTVAGPTVDTAFFKDLGEVFDRYPEEARKYAVRDISLETEVLHIDFAKQKAVSNIEGNKIITMFVDRDEKVQSVHHACCDWIRSTGWSCIHQCEK</sequence>
<dbReference type="EMBL" id="BONY01000049">
    <property type="protein sequence ID" value="GIH08444.1"/>
    <property type="molecule type" value="Genomic_DNA"/>
</dbReference>
<organism evidence="1 2">
    <name type="scientific">Rhizocola hellebori</name>
    <dbReference type="NCBI Taxonomy" id="1392758"/>
    <lineage>
        <taxon>Bacteria</taxon>
        <taxon>Bacillati</taxon>
        <taxon>Actinomycetota</taxon>
        <taxon>Actinomycetes</taxon>
        <taxon>Micromonosporales</taxon>
        <taxon>Micromonosporaceae</taxon>
        <taxon>Rhizocola</taxon>
    </lineage>
</organism>
<reference evidence="1" key="1">
    <citation type="submission" date="2021-01" db="EMBL/GenBank/DDBJ databases">
        <title>Whole genome shotgun sequence of Rhizocola hellebori NBRC 109834.</title>
        <authorList>
            <person name="Komaki H."/>
            <person name="Tamura T."/>
        </authorList>
    </citation>
    <scope>NUCLEOTIDE SEQUENCE</scope>
    <source>
        <strain evidence="1">NBRC 109834</strain>
    </source>
</reference>
<accession>A0A8J3QCW5</accession>
<evidence type="ECO:0000313" key="2">
    <source>
        <dbReference type="Proteomes" id="UP000612899"/>
    </source>
</evidence>
<name>A0A8J3QCW5_9ACTN</name>
<dbReference type="AlphaFoldDB" id="A0A8J3QCW5"/>
<proteinExistence type="predicted"/>
<gene>
    <name evidence="1" type="ORF">Rhe02_65110</name>
</gene>
<evidence type="ECO:0000313" key="1">
    <source>
        <dbReference type="EMBL" id="GIH08444.1"/>
    </source>
</evidence>